<evidence type="ECO:0000256" key="14">
    <source>
        <dbReference type="SAM" id="Phobius"/>
    </source>
</evidence>
<dbReference type="PANTHER" id="PTHR16320">
    <property type="entry name" value="SPHINGOMYELINASE FAMILY MEMBER"/>
    <property type="match status" value="1"/>
</dbReference>
<feature type="region of interest" description="Disordered" evidence="13">
    <location>
        <begin position="360"/>
        <end position="407"/>
    </location>
</feature>
<name>A0AAW0QSM3_9PEZI</name>
<feature type="compositionally biased region" description="Basic and acidic residues" evidence="13">
    <location>
        <begin position="579"/>
        <end position="592"/>
    </location>
</feature>
<evidence type="ECO:0000256" key="4">
    <source>
        <dbReference type="ARBA" id="ARBA00006335"/>
    </source>
</evidence>
<evidence type="ECO:0000256" key="10">
    <source>
        <dbReference type="ARBA" id="ARBA00022989"/>
    </source>
</evidence>
<keyword evidence="7" id="KW-0378">Hydrolase</keyword>
<dbReference type="InterPro" id="IPR005135">
    <property type="entry name" value="Endo/exonuclease/phosphatase"/>
</dbReference>
<evidence type="ECO:0000313" key="17">
    <source>
        <dbReference type="Proteomes" id="UP001392437"/>
    </source>
</evidence>
<dbReference type="FunFam" id="3.60.10.10:FF:000059">
    <property type="entry name" value="Inositol phosphosphingolipids phospholipase C"/>
    <property type="match status" value="1"/>
</dbReference>
<evidence type="ECO:0000256" key="5">
    <source>
        <dbReference type="ARBA" id="ARBA00022692"/>
    </source>
</evidence>
<keyword evidence="12 14" id="KW-0472">Membrane</keyword>
<dbReference type="EMBL" id="JAQQWP010000006">
    <property type="protein sequence ID" value="KAK8114469.1"/>
    <property type="molecule type" value="Genomic_DNA"/>
</dbReference>
<proteinExistence type="inferred from homology"/>
<dbReference type="SUPFAM" id="SSF56219">
    <property type="entry name" value="DNase I-like"/>
    <property type="match status" value="1"/>
</dbReference>
<dbReference type="InterPro" id="IPR036691">
    <property type="entry name" value="Endo/exonu/phosph_ase_sf"/>
</dbReference>
<protein>
    <submittedName>
        <fullName evidence="16">Inositol phosphosphingolipids phospholipase C</fullName>
    </submittedName>
</protein>
<keyword evidence="6" id="KW-0479">Metal-binding</keyword>
<evidence type="ECO:0000256" key="3">
    <source>
        <dbReference type="ARBA" id="ARBA00004991"/>
    </source>
</evidence>
<sequence>MESSLPPELAELNIITLNCWGLLYISKDRASRLAAIGQALAASDPVPHIVGLQECWTQEDYQAIRRATRFILPYGKFYHSGAFGGGLAILSRWPIEESSMVPYPLNGRPTAFFRGDWFVGKGVACARIRHGKGPKEVIDVFNTHTHPAYENHQKGVDTYTAHRLSQAWELSKLARAAAEKGHLVVALGDFNDVPLSLPHRILTSHAPVRDVWRVLHPDSSLGSAEHDAERARRRPIPTAEFNVRENGATSNTAYNSWRWPKQQQKRPADVVVAPDTSDAKGQRIDYIFASSGAGAGGSNPGWGWVVQDARVGMLQRHPDLGCSLSDHFSVEATLILHHSSQQQQSPRSNNPLSLENTTALARSSTNNDSNRDKSLATANSNSNNSDYHHLLSKPSIDTHHGDAPSMADTRATEIPEAFLTAGIYLQTPTASESHLPLRHAKQKSTTTLRDHLLATSYEAQLCDAAQPVARLPPSTYDEILAVVHAYMARERSQRRWRGHHFFAWVGVTLACYVGVWFSPHNYVAFILMLLSSLGLVAGTIDGLIALLFFGSEMRALKEFEWEILNAKAQASGAGGAGFMKKEGREEKSWSRV</sequence>
<dbReference type="GO" id="GO:0046872">
    <property type="term" value="F:metal ion binding"/>
    <property type="evidence" value="ECO:0007669"/>
    <property type="project" value="UniProtKB-KW"/>
</dbReference>
<dbReference type="Proteomes" id="UP001392437">
    <property type="component" value="Unassembled WGS sequence"/>
</dbReference>
<dbReference type="InterPro" id="IPR038772">
    <property type="entry name" value="Sph/SMPD2-like"/>
</dbReference>
<keyword evidence="10 14" id="KW-1133">Transmembrane helix</keyword>
<evidence type="ECO:0000256" key="2">
    <source>
        <dbReference type="ARBA" id="ARBA00004760"/>
    </source>
</evidence>
<feature type="transmembrane region" description="Helical" evidence="14">
    <location>
        <begin position="524"/>
        <end position="549"/>
    </location>
</feature>
<comment type="pathway">
    <text evidence="3">Sphingolipid metabolism.</text>
</comment>
<evidence type="ECO:0000256" key="1">
    <source>
        <dbReference type="ARBA" id="ARBA00004141"/>
    </source>
</evidence>
<keyword evidence="8" id="KW-0460">Magnesium</keyword>
<feature type="transmembrane region" description="Helical" evidence="14">
    <location>
        <begin position="501"/>
        <end position="518"/>
    </location>
</feature>
<keyword evidence="17" id="KW-1185">Reference proteome</keyword>
<dbReference type="GO" id="GO:0006665">
    <property type="term" value="P:sphingolipid metabolic process"/>
    <property type="evidence" value="ECO:0007669"/>
    <property type="project" value="UniProtKB-KW"/>
</dbReference>
<comment type="subcellular location">
    <subcellularLocation>
        <location evidence="1">Membrane</location>
        <topology evidence="1">Multi-pass membrane protein</topology>
    </subcellularLocation>
</comment>
<dbReference type="AlphaFoldDB" id="A0AAW0QSM3"/>
<dbReference type="PANTHER" id="PTHR16320:SF24">
    <property type="entry name" value="PHOSPHODIESTERASE, PUTATIVE-RELATED"/>
    <property type="match status" value="1"/>
</dbReference>
<dbReference type="Gene3D" id="3.60.10.10">
    <property type="entry name" value="Endonuclease/exonuclease/phosphatase"/>
    <property type="match status" value="1"/>
</dbReference>
<evidence type="ECO:0000256" key="12">
    <source>
        <dbReference type="ARBA" id="ARBA00023136"/>
    </source>
</evidence>
<keyword evidence="11" id="KW-0443">Lipid metabolism</keyword>
<keyword evidence="9" id="KW-0746">Sphingolipid metabolism</keyword>
<evidence type="ECO:0000256" key="13">
    <source>
        <dbReference type="SAM" id="MobiDB-lite"/>
    </source>
</evidence>
<evidence type="ECO:0000256" key="7">
    <source>
        <dbReference type="ARBA" id="ARBA00022801"/>
    </source>
</evidence>
<dbReference type="GO" id="GO:0016020">
    <property type="term" value="C:membrane"/>
    <property type="evidence" value="ECO:0007669"/>
    <property type="project" value="UniProtKB-SubCell"/>
</dbReference>
<evidence type="ECO:0000313" key="16">
    <source>
        <dbReference type="EMBL" id="KAK8114469.1"/>
    </source>
</evidence>
<dbReference type="Pfam" id="PF03372">
    <property type="entry name" value="Exo_endo_phos"/>
    <property type="match status" value="1"/>
</dbReference>
<reference evidence="16 17" key="1">
    <citation type="submission" date="2023-01" db="EMBL/GenBank/DDBJ databases">
        <title>Analysis of 21 Apiospora genomes using comparative genomics revels a genus with tremendous synthesis potential of carbohydrate active enzymes and secondary metabolites.</title>
        <authorList>
            <person name="Sorensen T."/>
        </authorList>
    </citation>
    <scope>NUCLEOTIDE SEQUENCE [LARGE SCALE GENOMIC DNA]</scope>
    <source>
        <strain evidence="16 17">CBS 117206</strain>
    </source>
</reference>
<feature type="region of interest" description="Disordered" evidence="13">
    <location>
        <begin position="573"/>
        <end position="592"/>
    </location>
</feature>
<evidence type="ECO:0000259" key="15">
    <source>
        <dbReference type="Pfam" id="PF03372"/>
    </source>
</evidence>
<evidence type="ECO:0000256" key="9">
    <source>
        <dbReference type="ARBA" id="ARBA00022919"/>
    </source>
</evidence>
<evidence type="ECO:0000256" key="11">
    <source>
        <dbReference type="ARBA" id="ARBA00023098"/>
    </source>
</evidence>
<gene>
    <name evidence="16" type="ORF">PG999_006538</name>
</gene>
<feature type="domain" description="Endonuclease/exonuclease/phosphatase" evidence="15">
    <location>
        <begin position="15"/>
        <end position="327"/>
    </location>
</feature>
<comment type="similarity">
    <text evidence="4">Belongs to the neutral sphingomyelinase family.</text>
</comment>
<comment type="caution">
    <text evidence="16">The sequence shown here is derived from an EMBL/GenBank/DDBJ whole genome shotgun (WGS) entry which is preliminary data.</text>
</comment>
<organism evidence="16 17">
    <name type="scientific">Apiospora kogelbergensis</name>
    <dbReference type="NCBI Taxonomy" id="1337665"/>
    <lineage>
        <taxon>Eukaryota</taxon>
        <taxon>Fungi</taxon>
        <taxon>Dikarya</taxon>
        <taxon>Ascomycota</taxon>
        <taxon>Pezizomycotina</taxon>
        <taxon>Sordariomycetes</taxon>
        <taxon>Xylariomycetidae</taxon>
        <taxon>Amphisphaeriales</taxon>
        <taxon>Apiosporaceae</taxon>
        <taxon>Apiospora</taxon>
    </lineage>
</organism>
<evidence type="ECO:0000256" key="6">
    <source>
        <dbReference type="ARBA" id="ARBA00022723"/>
    </source>
</evidence>
<accession>A0AAW0QSM3</accession>
<evidence type="ECO:0000256" key="8">
    <source>
        <dbReference type="ARBA" id="ARBA00022842"/>
    </source>
</evidence>
<keyword evidence="5 14" id="KW-0812">Transmembrane</keyword>
<comment type="pathway">
    <text evidence="2">Lipid metabolism; sphingolipid metabolism.</text>
</comment>
<dbReference type="GO" id="GO:0004767">
    <property type="term" value="F:sphingomyelin phosphodiesterase activity"/>
    <property type="evidence" value="ECO:0007669"/>
    <property type="project" value="InterPro"/>
</dbReference>